<dbReference type="Proteomes" id="UP000816034">
    <property type="component" value="Unassembled WGS sequence"/>
</dbReference>
<sequence>MSESNSQASLWLIDFCPIPHSSSHQLLTRKFLHQIKGFTKWYREREAYLSHLELPLRIEFLDDHECIESRLYHHNQALFRLHKNSVHNPFQDITKGLVTTLQDDHGLSSTFHELFKSNKKAWRIAVFRALLFNNWQILDYVSKHELLDDCFRNDLRYLLNFQASCPVALDPDNRDLAMRTIKSFPMDLRYASERLQNDKEVVWKAIKENAEALQFASHELRNDKITVIKALISGNVQVINYASDELRNDSELQAAVAMISKHGVKNLVFSLNDAMPEVRNNLYLTYMSIMLKEHNLKYATDKFKSDRELVKLAVQHQHDIFQFASLELRTDCEFVLELLRKHPSGLNDFVCRDLSRDQTFNIQWINIARTELKQEIVFRTWFLNNFARDRDMVCYYFDPLSSLKCDYWIAVELVKNYYTQDREILSRILRKCGSALKFISNDFKNDRDIVLNAVTSSGFALQYVSGSLCHDREVVICALKNEGNALQFVSKELTNDRELVLTAVLQNGNSLRYAREEFKNDREIILTALRKPTNILGIIENISEDMRNDREIMWDAAIKSNGSALPFASDQLKQDRQFVLNLVERDASFLKYLPQEWRDDREIILTAVKQDGSFITYAPLILQNDREIILQAALGCLSASTELQNNREIVLLKVKQDARFFSEICYLFDNDREIVLEAVKQDASLFWNTSEELAFNDNTLFLEAFKRSGDLFFHKNIERSYFNELKRLRLDFEYHGCDIPERFLVTQNPVYLLEHDGLYLVKNNDQKTWNQYLFDHTAESNDWKIIFNAEIDSFSLTRQLEK</sequence>
<feature type="domain" description="DUF4116" evidence="1">
    <location>
        <begin position="496"/>
        <end position="536"/>
    </location>
</feature>
<dbReference type="GeneID" id="68100687"/>
<keyword evidence="3" id="KW-1185">Reference proteome</keyword>
<proteinExistence type="predicted"/>
<accession>A0AA88GFU0</accession>
<evidence type="ECO:0000313" key="2">
    <source>
        <dbReference type="EMBL" id="KAG2378594.1"/>
    </source>
</evidence>
<dbReference type="InterPro" id="IPR025197">
    <property type="entry name" value="DUF4116"/>
</dbReference>
<reference evidence="2 3" key="1">
    <citation type="journal article" date="2018" name="BMC Genomics">
        <title>The genome of Naegleria lovaniensis, the basis for a comparative approach to unravel pathogenicity factors of the human pathogenic amoeba N. fowleri.</title>
        <authorList>
            <person name="Liechti N."/>
            <person name="Schurch N."/>
            <person name="Bruggmann R."/>
            <person name="Wittwer M."/>
        </authorList>
    </citation>
    <scope>NUCLEOTIDE SEQUENCE [LARGE SCALE GENOMIC DNA]</scope>
    <source>
        <strain evidence="2 3">ATCC 30569</strain>
    </source>
</reference>
<feature type="domain" description="DUF4116" evidence="1">
    <location>
        <begin position="306"/>
        <end position="346"/>
    </location>
</feature>
<dbReference type="RefSeq" id="XP_044545856.1">
    <property type="nucleotide sequence ID" value="XM_044698287.1"/>
</dbReference>
<comment type="caution">
    <text evidence="2">The sequence shown here is derived from an EMBL/GenBank/DDBJ whole genome shotgun (WGS) entry which is preliminary data.</text>
</comment>
<gene>
    <name evidence="2" type="ORF">C9374_008233</name>
</gene>
<dbReference type="AlphaFoldDB" id="A0AA88GFU0"/>
<feature type="domain" description="DUF4116" evidence="1">
    <location>
        <begin position="575"/>
        <end position="622"/>
    </location>
</feature>
<feature type="domain" description="DUF4116" evidence="1">
    <location>
        <begin position="173"/>
        <end position="221"/>
    </location>
</feature>
<dbReference type="EMBL" id="PYSW02000032">
    <property type="protein sequence ID" value="KAG2378594.1"/>
    <property type="molecule type" value="Genomic_DNA"/>
</dbReference>
<feature type="domain" description="DUF4116" evidence="1">
    <location>
        <begin position="421"/>
        <end position="467"/>
    </location>
</feature>
<evidence type="ECO:0000259" key="1">
    <source>
        <dbReference type="Pfam" id="PF13475"/>
    </source>
</evidence>
<evidence type="ECO:0000313" key="3">
    <source>
        <dbReference type="Proteomes" id="UP000816034"/>
    </source>
</evidence>
<protein>
    <recommendedName>
        <fullName evidence="1">DUF4116 domain-containing protein</fullName>
    </recommendedName>
</protein>
<organism evidence="2 3">
    <name type="scientific">Naegleria lovaniensis</name>
    <name type="common">Amoeba</name>
    <dbReference type="NCBI Taxonomy" id="51637"/>
    <lineage>
        <taxon>Eukaryota</taxon>
        <taxon>Discoba</taxon>
        <taxon>Heterolobosea</taxon>
        <taxon>Tetramitia</taxon>
        <taxon>Eutetramitia</taxon>
        <taxon>Vahlkampfiidae</taxon>
        <taxon>Naegleria</taxon>
    </lineage>
</organism>
<feature type="domain" description="DUF4116" evidence="1">
    <location>
        <begin position="646"/>
        <end position="693"/>
    </location>
</feature>
<dbReference type="Pfam" id="PF13475">
    <property type="entry name" value="DUF4116"/>
    <property type="match status" value="6"/>
</dbReference>
<name>A0AA88GFU0_NAELO</name>